<dbReference type="AlphaFoldDB" id="A0A195BL89"/>
<dbReference type="STRING" id="520822.A0A195BL89"/>
<dbReference type="EMBL" id="KQ976453">
    <property type="protein sequence ID" value="KYM85475.1"/>
    <property type="molecule type" value="Genomic_DNA"/>
</dbReference>
<evidence type="ECO:0000313" key="4">
    <source>
        <dbReference type="EMBL" id="KYM85475.1"/>
    </source>
</evidence>
<feature type="compositionally biased region" description="Basic and acidic residues" evidence="3">
    <location>
        <begin position="30"/>
        <end position="53"/>
    </location>
</feature>
<evidence type="ECO:0000313" key="5">
    <source>
        <dbReference type="Proteomes" id="UP000078540"/>
    </source>
</evidence>
<keyword evidence="1" id="KW-0833">Ubl conjugation pathway</keyword>
<proteinExistence type="predicted"/>
<keyword evidence="5" id="KW-1185">Reference proteome</keyword>
<organism evidence="4 5">
    <name type="scientific">Atta colombica</name>
    <dbReference type="NCBI Taxonomy" id="520822"/>
    <lineage>
        <taxon>Eukaryota</taxon>
        <taxon>Metazoa</taxon>
        <taxon>Ecdysozoa</taxon>
        <taxon>Arthropoda</taxon>
        <taxon>Hexapoda</taxon>
        <taxon>Insecta</taxon>
        <taxon>Pterygota</taxon>
        <taxon>Neoptera</taxon>
        <taxon>Endopterygota</taxon>
        <taxon>Hymenoptera</taxon>
        <taxon>Apocrita</taxon>
        <taxon>Aculeata</taxon>
        <taxon>Formicoidea</taxon>
        <taxon>Formicidae</taxon>
        <taxon>Myrmicinae</taxon>
        <taxon>Atta</taxon>
    </lineage>
</organism>
<dbReference type="PANTHER" id="PTHR22975">
    <property type="entry name" value="UBIQUITIN SPECIFIC PROTEINASE"/>
    <property type="match status" value="1"/>
</dbReference>
<dbReference type="Proteomes" id="UP000078540">
    <property type="component" value="Unassembled WGS sequence"/>
</dbReference>
<accession>A0A195BL89</accession>
<protein>
    <submittedName>
        <fullName evidence="4">Inactive ubiquitin carboxyl-terminal hydrolase 53</fullName>
    </submittedName>
</protein>
<reference evidence="4 5" key="1">
    <citation type="submission" date="2015-09" db="EMBL/GenBank/DDBJ databases">
        <title>Atta colombica WGS genome.</title>
        <authorList>
            <person name="Nygaard S."/>
            <person name="Hu H."/>
            <person name="Boomsma J."/>
            <person name="Zhang G."/>
        </authorList>
    </citation>
    <scope>NUCLEOTIDE SEQUENCE [LARGE SCALE GENOMIC DNA]</scope>
    <source>
        <strain evidence="4">Treedump-2</strain>
        <tissue evidence="4">Whole body</tissue>
    </source>
</reference>
<dbReference type="GO" id="GO:0016787">
    <property type="term" value="F:hydrolase activity"/>
    <property type="evidence" value="ECO:0007669"/>
    <property type="project" value="UniProtKB-KW"/>
</dbReference>
<dbReference type="InterPro" id="IPR052398">
    <property type="entry name" value="Ubiquitin_hydrolase_53/54"/>
</dbReference>
<name>A0A195BL89_9HYME</name>
<keyword evidence="2 4" id="KW-0378">Hydrolase</keyword>
<feature type="region of interest" description="Disordered" evidence="3">
    <location>
        <begin position="9"/>
        <end position="53"/>
    </location>
</feature>
<feature type="compositionally biased region" description="Low complexity" evidence="3">
    <location>
        <begin position="11"/>
        <end position="26"/>
    </location>
</feature>
<evidence type="ECO:0000256" key="2">
    <source>
        <dbReference type="ARBA" id="ARBA00022801"/>
    </source>
</evidence>
<dbReference type="PANTHER" id="PTHR22975:SF9">
    <property type="entry name" value="ECHINUS SPLICE FORM 3"/>
    <property type="match status" value="1"/>
</dbReference>
<evidence type="ECO:0000256" key="3">
    <source>
        <dbReference type="SAM" id="MobiDB-lite"/>
    </source>
</evidence>
<evidence type="ECO:0000256" key="1">
    <source>
        <dbReference type="ARBA" id="ARBA00022786"/>
    </source>
</evidence>
<gene>
    <name evidence="4" type="ORF">ALC53_04718</name>
</gene>
<sequence length="185" mass="21672">MLKWIKVRQNVSATTSVPTTAPSSPAKSNQETKNDEKRIKIENKIKEEGEDSGMEKEDSVYNIELNDLKKLSDYLVDMLIREMKETEQCSRRRGFSTLYARLKPTSSSFMYNEYLFHLLSLLYFHILYDLFSQLQFSQESALPPDTLRRALAESFLDQQRFQLGFMDDAAECFKVLYDIEGPFRY</sequence>